<evidence type="ECO:0000313" key="1">
    <source>
        <dbReference type="EMBL" id="GJT64442.1"/>
    </source>
</evidence>
<protein>
    <recommendedName>
        <fullName evidence="3">Reverse transcriptase domain-containing protein</fullName>
    </recommendedName>
</protein>
<accession>A0ABQ5FM91</accession>
<evidence type="ECO:0008006" key="3">
    <source>
        <dbReference type="Google" id="ProtNLM"/>
    </source>
</evidence>
<reference evidence="1" key="2">
    <citation type="submission" date="2022-01" db="EMBL/GenBank/DDBJ databases">
        <authorList>
            <person name="Yamashiro T."/>
            <person name="Shiraishi A."/>
            <person name="Satake H."/>
            <person name="Nakayama K."/>
        </authorList>
    </citation>
    <scope>NUCLEOTIDE SEQUENCE</scope>
</reference>
<dbReference type="EMBL" id="BQNB010017544">
    <property type="protein sequence ID" value="GJT64442.1"/>
    <property type="molecule type" value="Genomic_DNA"/>
</dbReference>
<keyword evidence="2" id="KW-1185">Reference proteome</keyword>
<gene>
    <name evidence="1" type="ORF">Tco_1015922</name>
</gene>
<sequence>MLGNSPIFIGQAGGAGSTAEQFSFNAECPAADGYTQEAVYATTGAGSLPCNTIAYTRGYVKAITTKVVLLIVTFDSNILLILSRKWNLDECLALADLGASINLNALSVWETAFSPDNCEPCMILGIRRTMVVIRKVSPKMFLTTRALIDVYGEELILRVDDEAITFKVGQTSRYSRSYETVNQVNVIDIACEEYAQKVTFFLDKLLNGDPSPTLPPMKNDDLKQVDVTMMKPSIEEPPELELKDLPSHLEYAFLEGTDKLSVIIS</sequence>
<name>A0ABQ5FM91_9ASTR</name>
<reference evidence="1" key="1">
    <citation type="journal article" date="2022" name="Int. J. Mol. Sci.">
        <title>Draft Genome of Tanacetum Coccineum: Genomic Comparison of Closely Related Tanacetum-Family Plants.</title>
        <authorList>
            <person name="Yamashiro T."/>
            <person name="Shiraishi A."/>
            <person name="Nakayama K."/>
            <person name="Satake H."/>
        </authorList>
    </citation>
    <scope>NUCLEOTIDE SEQUENCE</scope>
</reference>
<organism evidence="1 2">
    <name type="scientific">Tanacetum coccineum</name>
    <dbReference type="NCBI Taxonomy" id="301880"/>
    <lineage>
        <taxon>Eukaryota</taxon>
        <taxon>Viridiplantae</taxon>
        <taxon>Streptophyta</taxon>
        <taxon>Embryophyta</taxon>
        <taxon>Tracheophyta</taxon>
        <taxon>Spermatophyta</taxon>
        <taxon>Magnoliopsida</taxon>
        <taxon>eudicotyledons</taxon>
        <taxon>Gunneridae</taxon>
        <taxon>Pentapetalae</taxon>
        <taxon>asterids</taxon>
        <taxon>campanulids</taxon>
        <taxon>Asterales</taxon>
        <taxon>Asteraceae</taxon>
        <taxon>Asteroideae</taxon>
        <taxon>Anthemideae</taxon>
        <taxon>Anthemidinae</taxon>
        <taxon>Tanacetum</taxon>
    </lineage>
</organism>
<evidence type="ECO:0000313" key="2">
    <source>
        <dbReference type="Proteomes" id="UP001151760"/>
    </source>
</evidence>
<proteinExistence type="predicted"/>
<dbReference type="Proteomes" id="UP001151760">
    <property type="component" value="Unassembled WGS sequence"/>
</dbReference>
<comment type="caution">
    <text evidence="1">The sequence shown here is derived from an EMBL/GenBank/DDBJ whole genome shotgun (WGS) entry which is preliminary data.</text>
</comment>